<keyword evidence="3" id="KW-1185">Reference proteome</keyword>
<sequence>MLFHILLRCPPPHLYRRRILSISRIALACPHRVQHRRILSISLNAPPYQLQHVVRLPCSMGSALCPLLALAGSPSPPNRYAHAPSPEIPWHSTVSHPHRLP</sequence>
<dbReference type="HOGENOM" id="CLU_2296174_0_0_1"/>
<dbReference type="EnsemblPlants" id="OMERI10G00940.1">
    <property type="protein sequence ID" value="OMERI10G00940.1"/>
    <property type="gene ID" value="OMERI10G00940"/>
</dbReference>
<protein>
    <submittedName>
        <fullName evidence="2">Uncharacterized protein</fullName>
    </submittedName>
</protein>
<dbReference type="Gramene" id="OMERI10G00940.1">
    <property type="protein sequence ID" value="OMERI10G00940.1"/>
    <property type="gene ID" value="OMERI10G00940"/>
</dbReference>
<evidence type="ECO:0000313" key="3">
    <source>
        <dbReference type="Proteomes" id="UP000008021"/>
    </source>
</evidence>
<accession>A0A0E0EVF7</accession>
<feature type="region of interest" description="Disordered" evidence="1">
    <location>
        <begin position="77"/>
        <end position="101"/>
    </location>
</feature>
<name>A0A0E0EVF7_9ORYZ</name>
<organism evidence="2">
    <name type="scientific">Oryza meridionalis</name>
    <dbReference type="NCBI Taxonomy" id="40149"/>
    <lineage>
        <taxon>Eukaryota</taxon>
        <taxon>Viridiplantae</taxon>
        <taxon>Streptophyta</taxon>
        <taxon>Embryophyta</taxon>
        <taxon>Tracheophyta</taxon>
        <taxon>Spermatophyta</taxon>
        <taxon>Magnoliopsida</taxon>
        <taxon>Liliopsida</taxon>
        <taxon>Poales</taxon>
        <taxon>Poaceae</taxon>
        <taxon>BOP clade</taxon>
        <taxon>Oryzoideae</taxon>
        <taxon>Oryzeae</taxon>
        <taxon>Oryzinae</taxon>
        <taxon>Oryza</taxon>
    </lineage>
</organism>
<evidence type="ECO:0000313" key="2">
    <source>
        <dbReference type="EnsemblPlants" id="OMERI10G00940.1"/>
    </source>
</evidence>
<proteinExistence type="predicted"/>
<evidence type="ECO:0000256" key="1">
    <source>
        <dbReference type="SAM" id="MobiDB-lite"/>
    </source>
</evidence>
<reference evidence="2" key="2">
    <citation type="submission" date="2018-05" db="EMBL/GenBank/DDBJ databases">
        <title>OmerRS3 (Oryza meridionalis Reference Sequence Version 3).</title>
        <authorList>
            <person name="Zhang J."/>
            <person name="Kudrna D."/>
            <person name="Lee S."/>
            <person name="Talag J."/>
            <person name="Welchert J."/>
            <person name="Wing R.A."/>
        </authorList>
    </citation>
    <scope>NUCLEOTIDE SEQUENCE [LARGE SCALE GENOMIC DNA]</scope>
    <source>
        <strain evidence="2">cv. OR44</strain>
    </source>
</reference>
<dbReference type="AlphaFoldDB" id="A0A0E0EVF7"/>
<reference evidence="2" key="1">
    <citation type="submission" date="2015-04" db="UniProtKB">
        <authorList>
            <consortium name="EnsemblPlants"/>
        </authorList>
    </citation>
    <scope>IDENTIFICATION</scope>
</reference>
<dbReference type="Proteomes" id="UP000008021">
    <property type="component" value="Chromosome 10"/>
</dbReference>